<dbReference type="InterPro" id="IPR036678">
    <property type="entry name" value="MutS_con_dom_sf"/>
</dbReference>
<accession>A0A9D4HT10</accession>
<dbReference type="GO" id="GO:0030983">
    <property type="term" value="F:mismatched DNA binding"/>
    <property type="evidence" value="ECO:0007669"/>
    <property type="project" value="InterPro"/>
</dbReference>
<dbReference type="GO" id="GO:0006298">
    <property type="term" value="P:mismatch repair"/>
    <property type="evidence" value="ECO:0007669"/>
    <property type="project" value="InterPro"/>
</dbReference>
<reference evidence="2" key="1">
    <citation type="journal article" date="2019" name="bioRxiv">
        <title>The Genome of the Zebra Mussel, Dreissena polymorpha: A Resource for Invasive Species Research.</title>
        <authorList>
            <person name="McCartney M.A."/>
            <person name="Auch B."/>
            <person name="Kono T."/>
            <person name="Mallez S."/>
            <person name="Zhang Y."/>
            <person name="Obille A."/>
            <person name="Becker A."/>
            <person name="Abrahante J.E."/>
            <person name="Garbe J."/>
            <person name="Badalamenti J.P."/>
            <person name="Herman A."/>
            <person name="Mangelson H."/>
            <person name="Liachko I."/>
            <person name="Sullivan S."/>
            <person name="Sone E.D."/>
            <person name="Koren S."/>
            <person name="Silverstein K.A.T."/>
            <person name="Beckman K.B."/>
            <person name="Gohl D.M."/>
        </authorList>
    </citation>
    <scope>NUCLEOTIDE SEQUENCE</scope>
    <source>
        <strain evidence="2">Duluth1</strain>
        <tissue evidence="2">Whole animal</tissue>
    </source>
</reference>
<gene>
    <name evidence="2" type="ORF">DPMN_054369</name>
</gene>
<name>A0A9D4HT10_DREPO</name>
<keyword evidence="1" id="KW-0812">Transmembrane</keyword>
<keyword evidence="1" id="KW-0472">Membrane</keyword>
<reference evidence="2" key="2">
    <citation type="submission" date="2020-11" db="EMBL/GenBank/DDBJ databases">
        <authorList>
            <person name="McCartney M.A."/>
            <person name="Auch B."/>
            <person name="Kono T."/>
            <person name="Mallez S."/>
            <person name="Becker A."/>
            <person name="Gohl D.M."/>
            <person name="Silverstein K.A.T."/>
            <person name="Koren S."/>
            <person name="Bechman K.B."/>
            <person name="Herman A."/>
            <person name="Abrahante J.E."/>
            <person name="Garbe J."/>
        </authorList>
    </citation>
    <scope>NUCLEOTIDE SEQUENCE</scope>
    <source>
        <strain evidence="2">Duluth1</strain>
        <tissue evidence="2">Whole animal</tissue>
    </source>
</reference>
<dbReference type="AlphaFoldDB" id="A0A9D4HT10"/>
<dbReference type="Gene3D" id="3.30.420.110">
    <property type="entry name" value="MutS, connector domain"/>
    <property type="match status" value="1"/>
</dbReference>
<protein>
    <submittedName>
        <fullName evidence="2">Uncharacterized protein</fullName>
    </submittedName>
</protein>
<comment type="caution">
    <text evidence="2">The sequence shown here is derived from an EMBL/GenBank/DDBJ whole genome shotgun (WGS) entry which is preliminary data.</text>
</comment>
<keyword evidence="1" id="KW-1133">Transmembrane helix</keyword>
<dbReference type="Proteomes" id="UP000828390">
    <property type="component" value="Unassembled WGS sequence"/>
</dbReference>
<organism evidence="2 3">
    <name type="scientific">Dreissena polymorpha</name>
    <name type="common">Zebra mussel</name>
    <name type="synonym">Mytilus polymorpha</name>
    <dbReference type="NCBI Taxonomy" id="45954"/>
    <lineage>
        <taxon>Eukaryota</taxon>
        <taxon>Metazoa</taxon>
        <taxon>Spiralia</taxon>
        <taxon>Lophotrochozoa</taxon>
        <taxon>Mollusca</taxon>
        <taxon>Bivalvia</taxon>
        <taxon>Autobranchia</taxon>
        <taxon>Heteroconchia</taxon>
        <taxon>Euheterodonta</taxon>
        <taxon>Imparidentia</taxon>
        <taxon>Neoheterodontei</taxon>
        <taxon>Myida</taxon>
        <taxon>Dreissenoidea</taxon>
        <taxon>Dreissenidae</taxon>
        <taxon>Dreissena</taxon>
    </lineage>
</organism>
<proteinExistence type="predicted"/>
<sequence>MLIWDTFCTCREKKMNFEALYRVEVYKNKGGAKNNEWSLGYKFEDILFGSSDMSNSVGVVAVKLSSDNGQRVRFLSMVDLRKSKSTSISHSPGAECLVAMGDTASEAGKLKQVLERSGVMVTERKKRHLAPLPTCVFVVMLYIISTAILQQFAQPALYATEKQAWGSYTGFTNKDSVQDLNRLLKMKKGEQGNAAALGDQI</sequence>
<evidence type="ECO:0000313" key="3">
    <source>
        <dbReference type="Proteomes" id="UP000828390"/>
    </source>
</evidence>
<dbReference type="GO" id="GO:0005524">
    <property type="term" value="F:ATP binding"/>
    <property type="evidence" value="ECO:0007669"/>
    <property type="project" value="InterPro"/>
</dbReference>
<evidence type="ECO:0000256" key="1">
    <source>
        <dbReference type="SAM" id="Phobius"/>
    </source>
</evidence>
<keyword evidence="3" id="KW-1185">Reference proteome</keyword>
<dbReference type="EMBL" id="JAIWYP010000012">
    <property type="protein sequence ID" value="KAH3728413.1"/>
    <property type="molecule type" value="Genomic_DNA"/>
</dbReference>
<evidence type="ECO:0000313" key="2">
    <source>
        <dbReference type="EMBL" id="KAH3728413.1"/>
    </source>
</evidence>
<feature type="transmembrane region" description="Helical" evidence="1">
    <location>
        <begin position="129"/>
        <end position="149"/>
    </location>
</feature>